<name>A0AAD6X2X0_9AGAR</name>
<organism evidence="2 3">
    <name type="scientific">Mycena alexandri</name>
    <dbReference type="NCBI Taxonomy" id="1745969"/>
    <lineage>
        <taxon>Eukaryota</taxon>
        <taxon>Fungi</taxon>
        <taxon>Dikarya</taxon>
        <taxon>Basidiomycota</taxon>
        <taxon>Agaricomycotina</taxon>
        <taxon>Agaricomycetes</taxon>
        <taxon>Agaricomycetidae</taxon>
        <taxon>Agaricales</taxon>
        <taxon>Marasmiineae</taxon>
        <taxon>Mycenaceae</taxon>
        <taxon>Mycena</taxon>
    </lineage>
</organism>
<comment type="caution">
    <text evidence="2">The sequence shown here is derived from an EMBL/GenBank/DDBJ whole genome shotgun (WGS) entry which is preliminary data.</text>
</comment>
<protein>
    <submittedName>
        <fullName evidence="2">Uncharacterized protein</fullName>
    </submittedName>
</protein>
<proteinExistence type="predicted"/>
<gene>
    <name evidence="2" type="ORF">C8F04DRAFT_1094036</name>
</gene>
<keyword evidence="3" id="KW-1185">Reference proteome</keyword>
<feature type="region of interest" description="Disordered" evidence="1">
    <location>
        <begin position="88"/>
        <end position="107"/>
    </location>
</feature>
<evidence type="ECO:0000313" key="3">
    <source>
        <dbReference type="Proteomes" id="UP001218188"/>
    </source>
</evidence>
<accession>A0AAD6X2X0</accession>
<reference evidence="2" key="1">
    <citation type="submission" date="2023-03" db="EMBL/GenBank/DDBJ databases">
        <title>Massive genome expansion in bonnet fungi (Mycena s.s.) driven by repeated elements and novel gene families across ecological guilds.</title>
        <authorList>
            <consortium name="Lawrence Berkeley National Laboratory"/>
            <person name="Harder C.B."/>
            <person name="Miyauchi S."/>
            <person name="Viragh M."/>
            <person name="Kuo A."/>
            <person name="Thoen E."/>
            <person name="Andreopoulos B."/>
            <person name="Lu D."/>
            <person name="Skrede I."/>
            <person name="Drula E."/>
            <person name="Henrissat B."/>
            <person name="Morin E."/>
            <person name="Kohler A."/>
            <person name="Barry K."/>
            <person name="LaButti K."/>
            <person name="Morin E."/>
            <person name="Salamov A."/>
            <person name="Lipzen A."/>
            <person name="Mereny Z."/>
            <person name="Hegedus B."/>
            <person name="Baldrian P."/>
            <person name="Stursova M."/>
            <person name="Weitz H."/>
            <person name="Taylor A."/>
            <person name="Grigoriev I.V."/>
            <person name="Nagy L.G."/>
            <person name="Martin F."/>
            <person name="Kauserud H."/>
        </authorList>
    </citation>
    <scope>NUCLEOTIDE SEQUENCE</scope>
    <source>
        <strain evidence="2">CBHHK200</strain>
    </source>
</reference>
<dbReference type="AlphaFoldDB" id="A0AAD6X2X0"/>
<dbReference type="Proteomes" id="UP001218188">
    <property type="component" value="Unassembled WGS sequence"/>
</dbReference>
<dbReference type="EMBL" id="JARJCM010000040">
    <property type="protein sequence ID" value="KAJ7036983.1"/>
    <property type="molecule type" value="Genomic_DNA"/>
</dbReference>
<feature type="region of interest" description="Disordered" evidence="1">
    <location>
        <begin position="30"/>
        <end position="76"/>
    </location>
</feature>
<feature type="compositionally biased region" description="Basic and acidic residues" evidence="1">
    <location>
        <begin position="30"/>
        <end position="56"/>
    </location>
</feature>
<evidence type="ECO:0000256" key="1">
    <source>
        <dbReference type="SAM" id="MobiDB-lite"/>
    </source>
</evidence>
<feature type="compositionally biased region" description="Pro residues" evidence="1">
    <location>
        <begin position="89"/>
        <end position="105"/>
    </location>
</feature>
<sequence length="234" mass="25816">MLIITSIYRPYGFAILLVRGSAIEDAALKRPDRPRERAHADARCEQRARQQERERMINSTCSPSSSPSSPPHRPRLVLGMAAGCAPHSPLLPPHLQSPPTPPSFSPRPRTLLRRCTPIPCEAGVGRHLLPNSRSARILRGCSRHTRGPSFAPQLRTCGYGHAGSFLRLSCAHCRSRVALGADDAHRLRRWSPHTRARPSGGCARSRILRHPHAAPHPAPPLPSVCTRSCRIKCR</sequence>
<evidence type="ECO:0000313" key="2">
    <source>
        <dbReference type="EMBL" id="KAJ7036983.1"/>
    </source>
</evidence>